<accession>A0ABN6FI10</accession>
<dbReference type="CDD" id="cd17278">
    <property type="entry name" value="RMtype1_S_LdeBORF1052P-TRD2-CR2"/>
    <property type="match status" value="1"/>
</dbReference>
<dbReference type="PANTHER" id="PTHR30408">
    <property type="entry name" value="TYPE-1 RESTRICTION ENZYME ECOKI SPECIFICITY PROTEIN"/>
    <property type="match status" value="1"/>
</dbReference>
<dbReference type="InterPro" id="IPR000055">
    <property type="entry name" value="Restrct_endonuc_typeI_TRD"/>
</dbReference>
<keyword evidence="6" id="KW-1185">Reference proteome</keyword>
<feature type="domain" description="Type I restriction modification DNA specificity" evidence="4">
    <location>
        <begin position="89"/>
        <end position="180"/>
    </location>
</feature>
<evidence type="ECO:0000313" key="5">
    <source>
        <dbReference type="EMBL" id="BCT76205.1"/>
    </source>
</evidence>
<keyword evidence="2" id="KW-0680">Restriction system</keyword>
<name>A0ABN6FI10_SINCY</name>
<dbReference type="CDD" id="cd17273">
    <property type="entry name" value="RMtype1_S_EcoJA69PI-TRD1-CR1_like"/>
    <property type="match status" value="1"/>
</dbReference>
<dbReference type="Gene3D" id="3.90.220.20">
    <property type="entry name" value="DNA methylase specificity domains"/>
    <property type="match status" value="2"/>
</dbReference>
<dbReference type="PANTHER" id="PTHR30408:SF12">
    <property type="entry name" value="TYPE I RESTRICTION ENZYME MJAVIII SPECIFICITY SUBUNIT"/>
    <property type="match status" value="1"/>
</dbReference>
<dbReference type="Pfam" id="PF01420">
    <property type="entry name" value="Methylase_S"/>
    <property type="match status" value="2"/>
</dbReference>
<feature type="domain" description="Type I restriction modification DNA specificity" evidence="4">
    <location>
        <begin position="206"/>
        <end position="344"/>
    </location>
</feature>
<dbReference type="EMBL" id="AP024525">
    <property type="protein sequence ID" value="BCT76205.1"/>
    <property type="molecule type" value="Genomic_DNA"/>
</dbReference>
<comment type="similarity">
    <text evidence="1">Belongs to the type-I restriction system S methylase family.</text>
</comment>
<dbReference type="RefSeq" id="WP_229232838.1">
    <property type="nucleotide sequence ID" value="NZ_AP024525.1"/>
</dbReference>
<evidence type="ECO:0000313" key="6">
    <source>
        <dbReference type="Proteomes" id="UP001319861"/>
    </source>
</evidence>
<organism evidence="5 6">
    <name type="scientific">Sinomonas cyclohexanicum</name>
    <name type="common">Corynebacterium cyclohexanicum</name>
    <dbReference type="NCBI Taxonomy" id="322009"/>
    <lineage>
        <taxon>Bacteria</taxon>
        <taxon>Bacillati</taxon>
        <taxon>Actinomycetota</taxon>
        <taxon>Actinomycetes</taxon>
        <taxon>Micrococcales</taxon>
        <taxon>Micrococcaceae</taxon>
        <taxon>Sinomonas</taxon>
    </lineage>
</organism>
<sequence length="403" mass="43663">MTTRHLRLGEAISVKHGFAFPGELFSEEEKFPTLVTPGNFAIGGGFQTTRPKTFAGDIPAGYELDAGDLILTMTDLSRNVDTLGLPAVVPTGARYLHNQRIGKVLIKRPDLLRQDFLAYYLRTSVYRNHIVGTASGSTVRHTSPSRIEDFVATIPDVREQRAIAEVLGALDDKIVANTKISATALELAHTNFHRAVLSASFNGSTFADLATVGGGGTPSTKVSDYWDGTIPWATPTDVTGLAGPYLESTSRCITAEGLSSCASSLYRSGTILMTSRATIGAFAIAQVDTAVNQGFIAVQPLDPTLKYWLFHEMRDRVDEFISMANGATFLELGRGNFKKFEVRLADQQTMSEFARSAESLHAVAREALRQNQALSSTRDALLPQLMSGKLRVKDAATLVSDIV</sequence>
<protein>
    <recommendedName>
        <fullName evidence="4">Type I restriction modification DNA specificity domain-containing protein</fullName>
    </recommendedName>
</protein>
<evidence type="ECO:0000256" key="3">
    <source>
        <dbReference type="ARBA" id="ARBA00023125"/>
    </source>
</evidence>
<evidence type="ECO:0000259" key="4">
    <source>
        <dbReference type="Pfam" id="PF01420"/>
    </source>
</evidence>
<evidence type="ECO:0000256" key="2">
    <source>
        <dbReference type="ARBA" id="ARBA00022747"/>
    </source>
</evidence>
<reference evidence="5 6" key="1">
    <citation type="journal article" date="2021" name="J. Biosci. Bioeng.">
        <title>Identification and characterization of a chc gene cluster responsible for the aromatization pathway of cyclohexanecarboxylate degradation in Sinomonas cyclohexanicum ATCC 51369.</title>
        <authorList>
            <person name="Yamamoto T."/>
            <person name="Hasegawa Y."/>
            <person name="Lau P.C.K."/>
            <person name="Iwaki H."/>
        </authorList>
    </citation>
    <scope>NUCLEOTIDE SEQUENCE [LARGE SCALE GENOMIC DNA]</scope>
    <source>
        <strain evidence="5 6">ATCC 51369</strain>
    </source>
</reference>
<dbReference type="SUPFAM" id="SSF116734">
    <property type="entry name" value="DNA methylase specificity domain"/>
    <property type="match status" value="2"/>
</dbReference>
<dbReference type="InterPro" id="IPR052021">
    <property type="entry name" value="Type-I_RS_S_subunit"/>
</dbReference>
<gene>
    <name evidence="5" type="ORF">SCMU_20470</name>
</gene>
<keyword evidence="3" id="KW-0238">DNA-binding</keyword>
<dbReference type="Proteomes" id="UP001319861">
    <property type="component" value="Chromosome"/>
</dbReference>
<proteinExistence type="inferred from homology"/>
<evidence type="ECO:0000256" key="1">
    <source>
        <dbReference type="ARBA" id="ARBA00010923"/>
    </source>
</evidence>
<dbReference type="InterPro" id="IPR044946">
    <property type="entry name" value="Restrct_endonuc_typeI_TRD_sf"/>
</dbReference>